<keyword evidence="8" id="KW-1185">Reference proteome</keyword>
<feature type="transmembrane region" description="Helical" evidence="6">
    <location>
        <begin position="262"/>
        <end position="283"/>
    </location>
</feature>
<dbReference type="EMBL" id="BAABAF010000007">
    <property type="protein sequence ID" value="GAA3768701.1"/>
    <property type="molecule type" value="Genomic_DNA"/>
</dbReference>
<feature type="transmembrane region" description="Helical" evidence="6">
    <location>
        <begin position="226"/>
        <end position="250"/>
    </location>
</feature>
<feature type="transmembrane region" description="Helical" evidence="6">
    <location>
        <begin position="134"/>
        <end position="156"/>
    </location>
</feature>
<evidence type="ECO:0000256" key="3">
    <source>
        <dbReference type="ARBA" id="ARBA00022692"/>
    </source>
</evidence>
<organism evidence="7 8">
    <name type="scientific">Microbacterium kribbense</name>
    <dbReference type="NCBI Taxonomy" id="433645"/>
    <lineage>
        <taxon>Bacteria</taxon>
        <taxon>Bacillati</taxon>
        <taxon>Actinomycetota</taxon>
        <taxon>Actinomycetes</taxon>
        <taxon>Micrococcales</taxon>
        <taxon>Microbacteriaceae</taxon>
        <taxon>Microbacterium</taxon>
    </lineage>
</organism>
<evidence type="ECO:0000313" key="8">
    <source>
        <dbReference type="Proteomes" id="UP001500540"/>
    </source>
</evidence>
<dbReference type="InterPro" id="IPR017039">
    <property type="entry name" value="Virul_fac_BrkB"/>
</dbReference>
<sequence>MGGVDAAPGDDDSLRERGEALAASLRERFDEPLSRATALTRRTLAWFGVRVWRHFLRNNGFLLAASISYQSLFSIFAVIYVAFASVGVWVGGSPAAIERMIGLVNRYIPNLISDEGGLIAPEAVTEVAGASGGVLAVTGAVALAVAIWTAIGFVTFTRRAVRDIFGLSFDPRNYFILKTRDLIAAALFGLALIIGGAVGSIAGGLLDWLLGLAGLGHRSIGFQIAVRALSALVAFAVNSVALAALVRFLAGTSLPWRTIWPGALLGGAAIAVLQVGVGLLFSYTPSNPLLATFSVMIGFLVWFRLVGIVILVCTSWIAVAAQDGDIPLRTPSQAERLLAEHEALLTAAHIRLREARAHLTSSPWYRRRRAARAVREAEVELARVEASAPPLPIGARR</sequence>
<evidence type="ECO:0000256" key="5">
    <source>
        <dbReference type="ARBA" id="ARBA00023136"/>
    </source>
</evidence>
<evidence type="ECO:0000256" key="1">
    <source>
        <dbReference type="ARBA" id="ARBA00004651"/>
    </source>
</evidence>
<dbReference type="Pfam" id="PF03631">
    <property type="entry name" value="Virul_fac_BrkB"/>
    <property type="match status" value="1"/>
</dbReference>
<evidence type="ECO:0000313" key="7">
    <source>
        <dbReference type="EMBL" id="GAA3768701.1"/>
    </source>
</evidence>
<dbReference type="PANTHER" id="PTHR30213">
    <property type="entry name" value="INNER MEMBRANE PROTEIN YHJD"/>
    <property type="match status" value="1"/>
</dbReference>
<evidence type="ECO:0000256" key="6">
    <source>
        <dbReference type="SAM" id="Phobius"/>
    </source>
</evidence>
<feature type="transmembrane region" description="Helical" evidence="6">
    <location>
        <begin position="60"/>
        <end position="83"/>
    </location>
</feature>
<comment type="subcellular location">
    <subcellularLocation>
        <location evidence="1">Cell membrane</location>
        <topology evidence="1">Multi-pass membrane protein</topology>
    </subcellularLocation>
</comment>
<protein>
    <recommendedName>
        <fullName evidence="9">YihY/virulence factor BrkB family protein</fullName>
    </recommendedName>
</protein>
<keyword evidence="4 6" id="KW-1133">Transmembrane helix</keyword>
<name>A0ABP7GMV1_9MICO</name>
<keyword evidence="5 6" id="KW-0472">Membrane</keyword>
<dbReference type="PANTHER" id="PTHR30213:SF1">
    <property type="entry name" value="INNER MEMBRANE PROTEIN YHJD"/>
    <property type="match status" value="1"/>
</dbReference>
<comment type="caution">
    <text evidence="7">The sequence shown here is derived from an EMBL/GenBank/DDBJ whole genome shotgun (WGS) entry which is preliminary data.</text>
</comment>
<accession>A0ABP7GMV1</accession>
<feature type="transmembrane region" description="Helical" evidence="6">
    <location>
        <begin position="289"/>
        <end position="319"/>
    </location>
</feature>
<gene>
    <name evidence="7" type="ORF">GCM10022240_21420</name>
</gene>
<evidence type="ECO:0000256" key="2">
    <source>
        <dbReference type="ARBA" id="ARBA00022475"/>
    </source>
</evidence>
<dbReference type="Proteomes" id="UP001500540">
    <property type="component" value="Unassembled WGS sequence"/>
</dbReference>
<keyword evidence="2" id="KW-1003">Cell membrane</keyword>
<keyword evidence="3 6" id="KW-0812">Transmembrane</keyword>
<evidence type="ECO:0000256" key="4">
    <source>
        <dbReference type="ARBA" id="ARBA00022989"/>
    </source>
</evidence>
<proteinExistence type="predicted"/>
<evidence type="ECO:0008006" key="9">
    <source>
        <dbReference type="Google" id="ProtNLM"/>
    </source>
</evidence>
<feature type="transmembrane region" description="Helical" evidence="6">
    <location>
        <begin position="182"/>
        <end position="206"/>
    </location>
</feature>
<reference evidence="8" key="1">
    <citation type="journal article" date="2019" name="Int. J. Syst. Evol. Microbiol.">
        <title>The Global Catalogue of Microorganisms (GCM) 10K type strain sequencing project: providing services to taxonomists for standard genome sequencing and annotation.</title>
        <authorList>
            <consortium name="The Broad Institute Genomics Platform"/>
            <consortium name="The Broad Institute Genome Sequencing Center for Infectious Disease"/>
            <person name="Wu L."/>
            <person name="Ma J."/>
        </authorList>
    </citation>
    <scope>NUCLEOTIDE SEQUENCE [LARGE SCALE GENOMIC DNA]</scope>
    <source>
        <strain evidence="8">JCM 16950</strain>
    </source>
</reference>